<organism evidence="2">
    <name type="scientific">Magallana gigas</name>
    <name type="common">Pacific oyster</name>
    <name type="synonym">Crassostrea gigas</name>
    <dbReference type="NCBI Taxonomy" id="29159"/>
    <lineage>
        <taxon>Eukaryota</taxon>
        <taxon>Metazoa</taxon>
        <taxon>Spiralia</taxon>
        <taxon>Lophotrochozoa</taxon>
        <taxon>Mollusca</taxon>
        <taxon>Bivalvia</taxon>
        <taxon>Autobranchia</taxon>
        <taxon>Pteriomorphia</taxon>
        <taxon>Ostreida</taxon>
        <taxon>Ostreoidea</taxon>
        <taxon>Ostreidae</taxon>
        <taxon>Magallana</taxon>
    </lineage>
</organism>
<dbReference type="SUPFAM" id="SSF53613">
    <property type="entry name" value="Ribokinase-like"/>
    <property type="match status" value="1"/>
</dbReference>
<evidence type="ECO:0000259" key="1">
    <source>
        <dbReference type="Pfam" id="PF00294"/>
    </source>
</evidence>
<feature type="domain" description="Carbohydrate kinase PfkB" evidence="1">
    <location>
        <begin position="170"/>
        <end position="295"/>
    </location>
</feature>
<dbReference type="InterPro" id="IPR029056">
    <property type="entry name" value="Ribokinase-like"/>
</dbReference>
<dbReference type="PANTHER" id="PTHR42774:SF3">
    <property type="entry name" value="KETOHEXOKINASE"/>
    <property type="match status" value="1"/>
</dbReference>
<protein>
    <submittedName>
        <fullName evidence="2">Ketohexokinase</fullName>
    </submittedName>
</protein>
<dbReference type="HOGENOM" id="CLU_027634_3_0_1"/>
<keyword evidence="2" id="KW-0808">Transferase</keyword>
<dbReference type="AlphaFoldDB" id="K1RND6"/>
<accession>K1RND6</accession>
<name>K1RND6_MAGGI</name>
<dbReference type="EMBL" id="JH816636">
    <property type="protein sequence ID" value="EKC35926.1"/>
    <property type="molecule type" value="Genomic_DNA"/>
</dbReference>
<dbReference type="Pfam" id="PF00294">
    <property type="entry name" value="PfkB"/>
    <property type="match status" value="1"/>
</dbReference>
<dbReference type="Gene3D" id="3.40.1190.20">
    <property type="match status" value="2"/>
</dbReference>
<dbReference type="InterPro" id="IPR011611">
    <property type="entry name" value="PfkB_dom"/>
</dbReference>
<dbReference type="PANTHER" id="PTHR42774">
    <property type="entry name" value="PHOSPHOTRANSFERASE SYSTEM TRANSPORT PROTEIN"/>
    <property type="match status" value="1"/>
</dbReference>
<dbReference type="FunCoup" id="K1RND6">
    <property type="interactions" value="57"/>
</dbReference>
<keyword evidence="2" id="KW-0418">Kinase</keyword>
<dbReference type="GO" id="GO:0016301">
    <property type="term" value="F:kinase activity"/>
    <property type="evidence" value="ECO:0007669"/>
    <property type="project" value="UniProtKB-KW"/>
</dbReference>
<reference evidence="2" key="1">
    <citation type="journal article" date="2012" name="Nature">
        <title>The oyster genome reveals stress adaptation and complexity of shell formation.</title>
        <authorList>
            <person name="Zhang G."/>
            <person name="Fang X."/>
            <person name="Guo X."/>
            <person name="Li L."/>
            <person name="Luo R."/>
            <person name="Xu F."/>
            <person name="Yang P."/>
            <person name="Zhang L."/>
            <person name="Wang X."/>
            <person name="Qi H."/>
            <person name="Xiong Z."/>
            <person name="Que H."/>
            <person name="Xie Y."/>
            <person name="Holland P.W."/>
            <person name="Paps J."/>
            <person name="Zhu Y."/>
            <person name="Wu F."/>
            <person name="Chen Y."/>
            <person name="Wang J."/>
            <person name="Peng C."/>
            <person name="Meng J."/>
            <person name="Yang L."/>
            <person name="Liu J."/>
            <person name="Wen B."/>
            <person name="Zhang N."/>
            <person name="Huang Z."/>
            <person name="Zhu Q."/>
            <person name="Feng Y."/>
            <person name="Mount A."/>
            <person name="Hedgecock D."/>
            <person name="Xu Z."/>
            <person name="Liu Y."/>
            <person name="Domazet-Loso T."/>
            <person name="Du Y."/>
            <person name="Sun X."/>
            <person name="Zhang S."/>
            <person name="Liu B."/>
            <person name="Cheng P."/>
            <person name="Jiang X."/>
            <person name="Li J."/>
            <person name="Fan D."/>
            <person name="Wang W."/>
            <person name="Fu W."/>
            <person name="Wang T."/>
            <person name="Wang B."/>
            <person name="Zhang J."/>
            <person name="Peng Z."/>
            <person name="Li Y."/>
            <person name="Li N."/>
            <person name="Wang J."/>
            <person name="Chen M."/>
            <person name="He Y."/>
            <person name="Tan F."/>
            <person name="Song X."/>
            <person name="Zheng Q."/>
            <person name="Huang R."/>
            <person name="Yang H."/>
            <person name="Du X."/>
            <person name="Chen L."/>
            <person name="Yang M."/>
            <person name="Gaffney P.M."/>
            <person name="Wang S."/>
            <person name="Luo L."/>
            <person name="She Z."/>
            <person name="Ming Y."/>
            <person name="Huang W."/>
            <person name="Zhang S."/>
            <person name="Huang B."/>
            <person name="Zhang Y."/>
            <person name="Qu T."/>
            <person name="Ni P."/>
            <person name="Miao G."/>
            <person name="Wang J."/>
            <person name="Wang Q."/>
            <person name="Steinberg C.E."/>
            <person name="Wang H."/>
            <person name="Li N."/>
            <person name="Qian L."/>
            <person name="Zhang G."/>
            <person name="Li Y."/>
            <person name="Yang H."/>
            <person name="Liu X."/>
            <person name="Wang J."/>
            <person name="Yin Y."/>
            <person name="Wang J."/>
        </authorList>
    </citation>
    <scope>NUCLEOTIDE SEQUENCE [LARGE SCALE GENOMIC DNA]</scope>
    <source>
        <strain evidence="2">05x7-T-G4-1.051#20</strain>
    </source>
</reference>
<dbReference type="InterPro" id="IPR052562">
    <property type="entry name" value="Ketohexokinase-related"/>
</dbReference>
<proteinExistence type="predicted"/>
<gene>
    <name evidence="2" type="ORF">CGI_10024334</name>
</gene>
<dbReference type="InParanoid" id="K1RND6"/>
<sequence>MTSLRVMCVGLACVDIVSVCKNYPEEDSDQRVLDFYWQKGGNAANSSSVLSLLGAQSEYLGSFANDNEMRHGIFIHLLYIYEKETEFLQEDFSSLGVSTSHCHTYDSGFMTPTSIIIVNSQNGSRTILHASKQKGRPSFNTPTHEIVRMLAHIDLHNHSRSESEQLQMSVELEKPARPELDQLLDKANYVFVSKEYSQNKGLTSKEEAVKAFIQKCRQGASVICAWGEDGAAAMDSQGQLVTSCCFPPDKLRDTLAAGDTFNAATIFALMEGKTLGEAITFGCKVAGAKCGIQGVRGLRDIKFS</sequence>
<dbReference type="GO" id="GO:0006796">
    <property type="term" value="P:phosphate-containing compound metabolic process"/>
    <property type="evidence" value="ECO:0007669"/>
    <property type="project" value="UniProtKB-ARBA"/>
</dbReference>
<evidence type="ECO:0000313" key="2">
    <source>
        <dbReference type="EMBL" id="EKC35926.1"/>
    </source>
</evidence>